<name>A0A0K0XWK7_9GAMM</name>
<sequence>MRHLSLCLLALSLTVACGRSADPSSAETFRWVRVAPVSVIERDSAGLSGTVRARFETPVAFQVGGRIAERRVDAGQRVEAGEVMFELDPRDLEQAVRVAQADLDTAEAELATAAAETRRNRDLLAREFISNQAFEQVELAERASRERVDAARARLEQASNALDYASLRAGQAGVLIEVSGEPGQVVAAGQELAVLAGDGPPEIEVFLPEALGVPASGRIVRPELLAGDLELREVAGAADPLTRTWTARYRVLDPDLELRLGSVVRVALDLAEGGPRLLQVPIGAINERGQGAQVWQIVEGRAHAVPVELLDLDQEHARIMAELPEGAEVIALGTHLLHEGMAVRALDRP</sequence>
<dbReference type="PATRIC" id="fig|1579979.3.peg.1729"/>
<dbReference type="PANTHER" id="PTHR30469:SF18">
    <property type="entry name" value="RESISTANCE-NODULATION-CELL DIVISION (RND) EFFLUX MEMBRANE FUSION PROTEIN-RELATED"/>
    <property type="match status" value="1"/>
</dbReference>
<dbReference type="Gene3D" id="1.10.287.470">
    <property type="entry name" value="Helix hairpin bin"/>
    <property type="match status" value="1"/>
</dbReference>
<evidence type="ECO:0000313" key="2">
    <source>
        <dbReference type="EMBL" id="AKS42055.1"/>
    </source>
</evidence>
<dbReference type="OrthoDB" id="9806939at2"/>
<evidence type="ECO:0000313" key="3">
    <source>
        <dbReference type="Proteomes" id="UP000066624"/>
    </source>
</evidence>
<dbReference type="Gene3D" id="2.40.30.170">
    <property type="match status" value="1"/>
</dbReference>
<dbReference type="RefSeq" id="WP_049725643.1">
    <property type="nucleotide sequence ID" value="NZ_CP012154.1"/>
</dbReference>
<dbReference type="PROSITE" id="PS51257">
    <property type="entry name" value="PROKAR_LIPOPROTEIN"/>
    <property type="match status" value="1"/>
</dbReference>
<dbReference type="Gene3D" id="2.40.50.100">
    <property type="match status" value="1"/>
</dbReference>
<proteinExistence type="inferred from homology"/>
<dbReference type="InterPro" id="IPR006143">
    <property type="entry name" value="RND_pump_MFP"/>
</dbReference>
<dbReference type="GO" id="GO:1990281">
    <property type="term" value="C:efflux pump complex"/>
    <property type="evidence" value="ECO:0007669"/>
    <property type="project" value="TreeGrafter"/>
</dbReference>
<dbReference type="EMBL" id="CP012154">
    <property type="protein sequence ID" value="AKS42055.1"/>
    <property type="molecule type" value="Genomic_DNA"/>
</dbReference>
<dbReference type="AlphaFoldDB" id="A0A0K0XWK7"/>
<comment type="similarity">
    <text evidence="1">Belongs to the membrane fusion protein (MFP) (TC 8.A.1) family.</text>
</comment>
<reference evidence="2 3" key="1">
    <citation type="submission" date="2015-07" db="EMBL/GenBank/DDBJ databases">
        <authorList>
            <person name="Noorani M."/>
        </authorList>
    </citation>
    <scope>NUCLEOTIDE SEQUENCE [LARGE SCALE GENOMIC DNA]</scope>
    <source>
        <strain evidence="2 3">KCTC 42284</strain>
    </source>
</reference>
<protein>
    <submittedName>
        <fullName evidence="2">RND family efflux transporter MFP subunit</fullName>
    </submittedName>
</protein>
<keyword evidence="3" id="KW-1185">Reference proteome</keyword>
<dbReference type="SUPFAM" id="SSF111369">
    <property type="entry name" value="HlyD-like secretion proteins"/>
    <property type="match status" value="1"/>
</dbReference>
<dbReference type="Proteomes" id="UP000066624">
    <property type="component" value="Chromosome"/>
</dbReference>
<dbReference type="PANTHER" id="PTHR30469">
    <property type="entry name" value="MULTIDRUG RESISTANCE PROTEIN MDTA"/>
    <property type="match status" value="1"/>
</dbReference>
<organism evidence="2 3">
    <name type="scientific">Wenzhouxiangella marina</name>
    <dbReference type="NCBI Taxonomy" id="1579979"/>
    <lineage>
        <taxon>Bacteria</taxon>
        <taxon>Pseudomonadati</taxon>
        <taxon>Pseudomonadota</taxon>
        <taxon>Gammaproteobacteria</taxon>
        <taxon>Chromatiales</taxon>
        <taxon>Wenzhouxiangellaceae</taxon>
        <taxon>Wenzhouxiangella</taxon>
    </lineage>
</organism>
<dbReference type="GO" id="GO:0015562">
    <property type="term" value="F:efflux transmembrane transporter activity"/>
    <property type="evidence" value="ECO:0007669"/>
    <property type="project" value="TreeGrafter"/>
</dbReference>
<gene>
    <name evidence="2" type="ORF">WM2015_1685</name>
</gene>
<accession>A0A0K0XWK7</accession>
<dbReference type="STRING" id="1579979.WM2015_1685"/>
<dbReference type="KEGG" id="wma:WM2015_1685"/>
<dbReference type="NCBIfam" id="TIGR01730">
    <property type="entry name" value="RND_mfp"/>
    <property type="match status" value="1"/>
</dbReference>
<evidence type="ECO:0000256" key="1">
    <source>
        <dbReference type="ARBA" id="ARBA00009477"/>
    </source>
</evidence>
<dbReference type="Gene3D" id="2.40.420.20">
    <property type="match status" value="1"/>
</dbReference>